<dbReference type="EMBL" id="JACOMF010000022">
    <property type="protein sequence ID" value="MBC4017071.1"/>
    <property type="molecule type" value="Genomic_DNA"/>
</dbReference>
<comment type="caution">
    <text evidence="1">The sequence shown here is derived from an EMBL/GenBank/DDBJ whole genome shotgun (WGS) entry which is preliminary data.</text>
</comment>
<dbReference type="Proteomes" id="UP000600101">
    <property type="component" value="Unassembled WGS sequence"/>
</dbReference>
<evidence type="ECO:0000313" key="1">
    <source>
        <dbReference type="EMBL" id="MBC4017071.1"/>
    </source>
</evidence>
<dbReference type="RefSeq" id="WP_186771836.1">
    <property type="nucleotide sequence ID" value="NZ_JACOMF010000022.1"/>
</dbReference>
<name>A0A9X0QZW7_9PROT</name>
<reference evidence="1" key="1">
    <citation type="submission" date="2020-08" db="EMBL/GenBank/DDBJ databases">
        <authorList>
            <person name="Hu Y."/>
            <person name="Nguyen S.V."/>
            <person name="Li F."/>
            <person name="Fanning S."/>
        </authorList>
    </citation>
    <scope>NUCLEOTIDE SEQUENCE</scope>
    <source>
        <strain evidence="1">SYSU D8009</strain>
    </source>
</reference>
<accession>A0A9X0QZW7</accession>
<protein>
    <submittedName>
        <fullName evidence="1">Uncharacterized protein</fullName>
    </submittedName>
</protein>
<gene>
    <name evidence="1" type="ORF">H7965_17290</name>
</gene>
<dbReference type="AlphaFoldDB" id="A0A9X0QZW7"/>
<keyword evidence="2" id="KW-1185">Reference proteome</keyword>
<evidence type="ECO:0000313" key="2">
    <source>
        <dbReference type="Proteomes" id="UP000600101"/>
    </source>
</evidence>
<sequence length="97" mass="10318">MSATTEQAPTPANMMRPAGNADAARLAWPDAPAALLPATGPLAALAEGWRRVAAGLLLGLVQVAPSHVLPRGRWSFVQAGYAARHRDHLRMMRRDAA</sequence>
<organism evidence="1 2">
    <name type="scientific">Siccirubricoccus deserti</name>
    <dbReference type="NCBI Taxonomy" id="2013562"/>
    <lineage>
        <taxon>Bacteria</taxon>
        <taxon>Pseudomonadati</taxon>
        <taxon>Pseudomonadota</taxon>
        <taxon>Alphaproteobacteria</taxon>
        <taxon>Acetobacterales</taxon>
        <taxon>Roseomonadaceae</taxon>
        <taxon>Siccirubricoccus</taxon>
    </lineage>
</organism>
<proteinExistence type="predicted"/>